<accession>A0ACC0A2U8</accession>
<protein>
    <submittedName>
        <fullName evidence="1">Uncharacterized protein</fullName>
    </submittedName>
</protein>
<comment type="caution">
    <text evidence="1">The sequence shown here is derived from an EMBL/GenBank/DDBJ whole genome shotgun (WGS) entry which is preliminary data.</text>
</comment>
<dbReference type="Proteomes" id="UP001060085">
    <property type="component" value="Linkage Group LG07"/>
</dbReference>
<sequence length="1199" mass="136280">MYRPSFATLVHHRHPSRAGQEIWARFIFPFTICLFVVISLRYGYYGDYRMLLGPCSSRLFKANSVFVKQVEVRDNGRKGLILYEFSRKPDLNLEENWSVTNYVIIKSYSRKGFSLWLNKGSRIQIGWQAETSILNKLQVSVIKGEKEYKQLPPTNSSGLDTFSTSAEGKGDLGKWYVEISFLARLLAYLAILGAIVLTILLLVKCLGSCNDEETQEAEQARTSGRSSESEPLVQEKVIGLPYGTDEDQGYNTGASSEDLYDGKICVICYDMTRNCFFVPCGHCATCHDCAMRNLAQISQKYGPILFLNFGSRLVVVVSSPAAVEECFTKNDVVLANRPRFLAGKYLGQNYTSLVWASYGQHWRNLRRIATVEILSKTRTQNLTHIRNEEVHSLINRILLKGSESDDLGFYKVDMKLAFFETTLNILMRMIAGKRYYGIDFEENAEATRFKEIVTETFQVSGATNMVDFLPFLKWTELNKTERKMKVLQEKRDKFMQEMIEEHRRIRMGSDELSQSTMIDVLLSLQENDPGYYTDEIIRGMAQVMLSAGTDTSAATMEWALSALLNNQNTLQKAQKEIDILTGQSRLINDSDLAHLPYLHGVIMETFRMYPVAPLLVPHESSQDCNIGGFRIPRGTMILVNSWAIQNDPRLWEEPNKFKPERFINMEGKREEFILMPFGYGRRGCPGENLAMRIVGLTLGLLIQCFDWERIGENLVDMSEGHGLTMPKAQPLMARCKPRQEMPLHRGLAKISERYGPVLLLHFGYRPVLLVSSPSAAEECLHKNDIVFANRPKLLPGKYLGVNYTSLAWSSYGDHWRNLRRIASLEILSTNRLQMLHGIRIDEVRSMIRRINSAENGVVDMKSVLFEMLLNVMMRMIGGKGYYGENVEDVEEAKRFREIVIETMRIGGASSMGDYLPILRWLKLEKAEQSLKELQEKRKRFIHDLIKDCRSRMGKKDNEEVGVGTKKSLIQVLLGLQETEPEYYKDEIIGSLMLVLLAAGTDTSAGTMEWALSLMLNNPETLKKAQSEIDKHVGNERLLDESDVPNLPYLRSIINETLRMFPAGPLLIPHESSEETFVGGYRVPKGTMLLVNVWAIHNDPKVWEEPRKFKPERFEGLEGTRDGYKLMPFGSGRRGCPGEGLAMRMVGSALGLLIQCFDWERNGEDLVDMSEGAGLTMPKLQPLIAKCRPRPAMVNLLSHL</sequence>
<proteinExistence type="predicted"/>
<organism evidence="1 2">
    <name type="scientific">Catharanthus roseus</name>
    <name type="common">Madagascar periwinkle</name>
    <name type="synonym">Vinca rosea</name>
    <dbReference type="NCBI Taxonomy" id="4058"/>
    <lineage>
        <taxon>Eukaryota</taxon>
        <taxon>Viridiplantae</taxon>
        <taxon>Streptophyta</taxon>
        <taxon>Embryophyta</taxon>
        <taxon>Tracheophyta</taxon>
        <taxon>Spermatophyta</taxon>
        <taxon>Magnoliopsida</taxon>
        <taxon>eudicotyledons</taxon>
        <taxon>Gunneridae</taxon>
        <taxon>Pentapetalae</taxon>
        <taxon>asterids</taxon>
        <taxon>lamiids</taxon>
        <taxon>Gentianales</taxon>
        <taxon>Apocynaceae</taxon>
        <taxon>Rauvolfioideae</taxon>
        <taxon>Vinceae</taxon>
        <taxon>Catharanthinae</taxon>
        <taxon>Catharanthus</taxon>
    </lineage>
</organism>
<evidence type="ECO:0000313" key="2">
    <source>
        <dbReference type="Proteomes" id="UP001060085"/>
    </source>
</evidence>
<evidence type="ECO:0000313" key="1">
    <source>
        <dbReference type="EMBL" id="KAI5655225.1"/>
    </source>
</evidence>
<keyword evidence="2" id="KW-1185">Reference proteome</keyword>
<dbReference type="EMBL" id="CM044707">
    <property type="protein sequence ID" value="KAI5655225.1"/>
    <property type="molecule type" value="Genomic_DNA"/>
</dbReference>
<reference evidence="2" key="1">
    <citation type="journal article" date="2023" name="Nat. Plants">
        <title>Single-cell RNA sequencing provides a high-resolution roadmap for understanding the multicellular compartmentation of specialized metabolism.</title>
        <authorList>
            <person name="Sun S."/>
            <person name="Shen X."/>
            <person name="Li Y."/>
            <person name="Li Y."/>
            <person name="Wang S."/>
            <person name="Li R."/>
            <person name="Zhang H."/>
            <person name="Shen G."/>
            <person name="Guo B."/>
            <person name="Wei J."/>
            <person name="Xu J."/>
            <person name="St-Pierre B."/>
            <person name="Chen S."/>
            <person name="Sun C."/>
        </authorList>
    </citation>
    <scope>NUCLEOTIDE SEQUENCE [LARGE SCALE GENOMIC DNA]</scope>
</reference>
<name>A0ACC0A2U8_CATRO</name>
<gene>
    <name evidence="1" type="ORF">M9H77_32412</name>
</gene>